<evidence type="ECO:0000256" key="3">
    <source>
        <dbReference type="ARBA" id="ARBA00022670"/>
    </source>
</evidence>
<dbReference type="CDD" id="cd00190">
    <property type="entry name" value="Tryp_SPc"/>
    <property type="match status" value="1"/>
</dbReference>
<dbReference type="InterPro" id="IPR001314">
    <property type="entry name" value="Peptidase_S1A"/>
</dbReference>
<protein>
    <recommendedName>
        <fullName evidence="7">chymotrypsin</fullName>
        <ecNumber evidence="7">3.4.21.1</ecNumber>
    </recommendedName>
</protein>
<dbReference type="GO" id="GO:0016485">
    <property type="term" value="P:protein processing"/>
    <property type="evidence" value="ECO:0007669"/>
    <property type="project" value="UniProtKB-ARBA"/>
</dbReference>
<evidence type="ECO:0000313" key="12">
    <source>
        <dbReference type="Proteomes" id="UP000242457"/>
    </source>
</evidence>
<dbReference type="FunFam" id="2.40.10.10:FF:000047">
    <property type="entry name" value="Trypsin eta"/>
    <property type="match status" value="1"/>
</dbReference>
<dbReference type="PROSITE" id="PS50240">
    <property type="entry name" value="TRYPSIN_DOM"/>
    <property type="match status" value="1"/>
</dbReference>
<evidence type="ECO:0000313" key="11">
    <source>
        <dbReference type="EMBL" id="PBC33799.1"/>
    </source>
</evidence>
<accession>A0A2A3ERP9</accession>
<keyword evidence="9" id="KW-0732">Signal</keyword>
<keyword evidence="2" id="KW-0964">Secreted</keyword>
<dbReference type="InterPro" id="IPR013083">
    <property type="entry name" value="Znf_RING/FYVE/PHD"/>
</dbReference>
<dbReference type="EMBL" id="KZ288195">
    <property type="protein sequence ID" value="PBC33799.1"/>
    <property type="molecule type" value="Genomic_DNA"/>
</dbReference>
<dbReference type="InterPro" id="IPR001254">
    <property type="entry name" value="Trypsin_dom"/>
</dbReference>
<keyword evidence="5 8" id="KW-0720">Serine protease</keyword>
<dbReference type="SMART" id="SM00020">
    <property type="entry name" value="Tryp_SPc"/>
    <property type="match status" value="1"/>
</dbReference>
<dbReference type="GO" id="GO:0005576">
    <property type="term" value="C:extracellular region"/>
    <property type="evidence" value="ECO:0007669"/>
    <property type="project" value="UniProtKB-SubCell"/>
</dbReference>
<dbReference type="PROSITE" id="PS00134">
    <property type="entry name" value="TRYPSIN_HIS"/>
    <property type="match status" value="1"/>
</dbReference>
<dbReference type="Pfam" id="PF00089">
    <property type="entry name" value="Trypsin"/>
    <property type="match status" value="1"/>
</dbReference>
<gene>
    <name evidence="11" type="ORF">APICC_09631</name>
</gene>
<keyword evidence="6" id="KW-1015">Disulfide bond</keyword>
<dbReference type="SUPFAM" id="SSF50494">
    <property type="entry name" value="Trypsin-like serine proteases"/>
    <property type="match status" value="1"/>
</dbReference>
<keyword evidence="3 8" id="KW-0645">Protease</keyword>
<keyword evidence="4 8" id="KW-0378">Hydrolase</keyword>
<evidence type="ECO:0000256" key="4">
    <source>
        <dbReference type="ARBA" id="ARBA00022801"/>
    </source>
</evidence>
<dbReference type="Gene3D" id="2.40.10.10">
    <property type="entry name" value="Trypsin-like serine proteases"/>
    <property type="match status" value="1"/>
</dbReference>
<dbReference type="SUPFAM" id="SSF50814">
    <property type="entry name" value="Lipocalins"/>
    <property type="match status" value="1"/>
</dbReference>
<sequence length="724" mass="82507">MLRACDILPVVICTLACFICHCTPCSPDIGQPLHLGQFSGKWYFSAGIPINASLSRCGQFLVSQTSSNTFTAKFTAISYKNNIPIAVNIDGSVNGKDIAATWQFQGSKRRLGPFRHVIISVKYDTVLGMLVCSKGTTHHQGYKFVMIWSRERSLPLPIFKELKTKLGAYINQGRIRMVMDSLYPNLCERFKSEGLCPICLMEMELAPRYTCANQHTICYRCKPYYYNCPTCHSPLDMEMPPANTSSSSLPQPTHFLPHPLPSKFHDQHPVPSRSDFLEHEKNWFSPSPLENQELKPCMYTHLGCWVKVPIYLVDLHESRCQFRPHLEEEYLPTDVVHAQDDLTDCIYRDKGCKVRTPGWRVTIHAQHCNYKDSLDEITDALEQAAISCIEYEEDPEELVECRYRKYGCMVNMRRRRKPLHEAKCNYRKYHGESDDSSSEGEYDPDEQISCKWAEYGCRVRPKYSRLETHEQKCNYRLEECAYKDNGSLSWNYNPKIINGENAKEGEIPYQVSLQNKFSSFHFCGGSILNENYIITAAHCVNGKFAEDIKVVAGTINLALPKYENDVHKIIIHEKYNYSDSWKNDIALLKVTPFVLSNLISLVPLPSPDDIIKPNDVATVSGWGRLSQGGPTTIYLQRVNILIANQEYCKLMYNKLNYNVYETQICAYYPTSEKGSCNGDSGGPLIVEGKLIGLVSWAMGCALTDYPTVYTRVVSYLDWIKVNAV</sequence>
<dbReference type="SUPFAM" id="SSF49599">
    <property type="entry name" value="TRAF domain-like"/>
    <property type="match status" value="1"/>
</dbReference>
<reference evidence="11 12" key="1">
    <citation type="submission" date="2014-07" db="EMBL/GenBank/DDBJ databases">
        <title>Genomic and transcriptomic analysis on Apis cerana provide comprehensive insights into honey bee biology.</title>
        <authorList>
            <person name="Diao Q."/>
            <person name="Sun L."/>
            <person name="Zheng H."/>
            <person name="Zheng H."/>
            <person name="Xu S."/>
            <person name="Wang S."/>
            <person name="Zeng Z."/>
            <person name="Hu F."/>
            <person name="Su S."/>
            <person name="Wu J."/>
        </authorList>
    </citation>
    <scope>NUCLEOTIDE SEQUENCE [LARGE SCALE GENOMIC DNA]</scope>
    <source>
        <tissue evidence="11">Pupae without intestine</tissue>
    </source>
</reference>
<dbReference type="InterPro" id="IPR043504">
    <property type="entry name" value="Peptidase_S1_PA_chymotrypsin"/>
</dbReference>
<dbReference type="AlphaFoldDB" id="A0A2A3ERP9"/>
<evidence type="ECO:0000256" key="9">
    <source>
        <dbReference type="SAM" id="SignalP"/>
    </source>
</evidence>
<feature type="chain" id="PRO_5012336075" description="chymotrypsin" evidence="9">
    <location>
        <begin position="25"/>
        <end position="724"/>
    </location>
</feature>
<dbReference type="Gene3D" id="2.40.128.20">
    <property type="match status" value="1"/>
</dbReference>
<dbReference type="InterPro" id="IPR012674">
    <property type="entry name" value="Calycin"/>
</dbReference>
<dbReference type="GO" id="GO:0004252">
    <property type="term" value="F:serine-type endopeptidase activity"/>
    <property type="evidence" value="ECO:0007669"/>
    <property type="project" value="UniProtKB-EC"/>
</dbReference>
<feature type="signal peptide" evidence="9">
    <location>
        <begin position="1"/>
        <end position="24"/>
    </location>
</feature>
<dbReference type="EC" id="3.4.21.1" evidence="7"/>
<evidence type="ECO:0000256" key="7">
    <source>
        <dbReference type="ARBA" id="ARBA00044036"/>
    </source>
</evidence>
<dbReference type="OrthoDB" id="7677360at2759"/>
<dbReference type="PANTHER" id="PTHR24252:SF7">
    <property type="entry name" value="HYALIN"/>
    <property type="match status" value="1"/>
</dbReference>
<keyword evidence="12" id="KW-1185">Reference proteome</keyword>
<evidence type="ECO:0000256" key="1">
    <source>
        <dbReference type="ARBA" id="ARBA00004239"/>
    </source>
</evidence>
<dbReference type="InterPro" id="IPR033116">
    <property type="entry name" value="TRYPSIN_SER"/>
</dbReference>
<dbReference type="PRINTS" id="PR00722">
    <property type="entry name" value="CHYMOTRYPSIN"/>
</dbReference>
<dbReference type="Proteomes" id="UP000242457">
    <property type="component" value="Unassembled WGS sequence"/>
</dbReference>
<comment type="subcellular location">
    <subcellularLocation>
        <location evidence="1">Secreted</location>
        <location evidence="1">Extracellular space</location>
    </subcellularLocation>
</comment>
<evidence type="ECO:0000256" key="8">
    <source>
        <dbReference type="RuleBase" id="RU363034"/>
    </source>
</evidence>
<dbReference type="PROSITE" id="PS00135">
    <property type="entry name" value="TRYPSIN_SER"/>
    <property type="match status" value="1"/>
</dbReference>
<feature type="domain" description="Peptidase S1" evidence="10">
    <location>
        <begin position="496"/>
        <end position="724"/>
    </location>
</feature>
<evidence type="ECO:0000256" key="5">
    <source>
        <dbReference type="ARBA" id="ARBA00022825"/>
    </source>
</evidence>
<evidence type="ECO:0000256" key="2">
    <source>
        <dbReference type="ARBA" id="ARBA00022525"/>
    </source>
</evidence>
<evidence type="ECO:0000256" key="6">
    <source>
        <dbReference type="ARBA" id="ARBA00023157"/>
    </source>
</evidence>
<dbReference type="STRING" id="94128.A0A2A3ERP9"/>
<evidence type="ECO:0000259" key="10">
    <source>
        <dbReference type="PROSITE" id="PS50240"/>
    </source>
</evidence>
<name>A0A2A3ERP9_APICC</name>
<dbReference type="PANTHER" id="PTHR24252">
    <property type="entry name" value="ACROSIN-RELATED"/>
    <property type="match status" value="1"/>
</dbReference>
<organism evidence="11 12">
    <name type="scientific">Apis cerana cerana</name>
    <name type="common">Oriental honeybee</name>
    <dbReference type="NCBI Taxonomy" id="94128"/>
    <lineage>
        <taxon>Eukaryota</taxon>
        <taxon>Metazoa</taxon>
        <taxon>Ecdysozoa</taxon>
        <taxon>Arthropoda</taxon>
        <taxon>Hexapoda</taxon>
        <taxon>Insecta</taxon>
        <taxon>Pterygota</taxon>
        <taxon>Neoptera</taxon>
        <taxon>Endopterygota</taxon>
        <taxon>Hymenoptera</taxon>
        <taxon>Apocrita</taxon>
        <taxon>Aculeata</taxon>
        <taxon>Apoidea</taxon>
        <taxon>Anthophila</taxon>
        <taxon>Apidae</taxon>
        <taxon>Apis</taxon>
    </lineage>
</organism>
<dbReference type="InterPro" id="IPR018114">
    <property type="entry name" value="TRYPSIN_HIS"/>
</dbReference>
<proteinExistence type="predicted"/>
<dbReference type="Gene3D" id="3.30.40.10">
    <property type="entry name" value="Zinc/RING finger domain, C3HC4 (zinc finger)"/>
    <property type="match status" value="2"/>
</dbReference>
<dbReference type="InterPro" id="IPR009003">
    <property type="entry name" value="Peptidase_S1_PA"/>
</dbReference>